<dbReference type="PANTHER" id="PTHR11040">
    <property type="entry name" value="ZINC/IRON TRANSPORTER"/>
    <property type="match status" value="1"/>
</dbReference>
<dbReference type="GO" id="GO:0005385">
    <property type="term" value="F:zinc ion transmembrane transporter activity"/>
    <property type="evidence" value="ECO:0007669"/>
    <property type="project" value="TreeGrafter"/>
</dbReference>
<dbReference type="EMBL" id="CP151512">
    <property type="protein sequence ID" value="WZN65529.1"/>
    <property type="molecule type" value="Genomic_DNA"/>
</dbReference>
<organism evidence="7">
    <name type="scientific">Chloropicon roscoffensis</name>
    <dbReference type="NCBI Taxonomy" id="1461544"/>
    <lineage>
        <taxon>Eukaryota</taxon>
        <taxon>Viridiplantae</taxon>
        <taxon>Chlorophyta</taxon>
        <taxon>Chloropicophyceae</taxon>
        <taxon>Chloropicales</taxon>
        <taxon>Chloropicaceae</taxon>
        <taxon>Chloropicon</taxon>
    </lineage>
</organism>
<protein>
    <submittedName>
        <fullName evidence="8">ZIP zinc transporter</fullName>
    </submittedName>
</protein>
<evidence type="ECO:0000256" key="5">
    <source>
        <dbReference type="SAM" id="MobiDB-lite"/>
    </source>
</evidence>
<reference evidence="7" key="1">
    <citation type="submission" date="2021-01" db="EMBL/GenBank/DDBJ databases">
        <authorList>
            <person name="Corre E."/>
            <person name="Pelletier E."/>
            <person name="Niang G."/>
            <person name="Scheremetjew M."/>
            <person name="Finn R."/>
            <person name="Kale V."/>
            <person name="Holt S."/>
            <person name="Cochrane G."/>
            <person name="Meng A."/>
            <person name="Brown T."/>
            <person name="Cohen L."/>
        </authorList>
    </citation>
    <scope>NUCLEOTIDE SEQUENCE</scope>
    <source>
        <strain evidence="7">RCC1871</strain>
    </source>
</reference>
<evidence type="ECO:0000256" key="4">
    <source>
        <dbReference type="ARBA" id="ARBA00023136"/>
    </source>
</evidence>
<evidence type="ECO:0000313" key="7">
    <source>
        <dbReference type="EMBL" id="CAE0189989.1"/>
    </source>
</evidence>
<dbReference type="NCBIfam" id="NF003243">
    <property type="entry name" value="PRK04201.1"/>
    <property type="match status" value="1"/>
</dbReference>
<dbReference type="InterPro" id="IPR003689">
    <property type="entry name" value="ZIP"/>
</dbReference>
<dbReference type="Pfam" id="PF02535">
    <property type="entry name" value="Zip"/>
    <property type="match status" value="1"/>
</dbReference>
<dbReference type="EMBL" id="HBHZ01004004">
    <property type="protein sequence ID" value="CAE0189989.1"/>
    <property type="molecule type" value="Transcribed_RNA"/>
</dbReference>
<dbReference type="GO" id="GO:0016020">
    <property type="term" value="C:membrane"/>
    <property type="evidence" value="ECO:0007669"/>
    <property type="project" value="UniProtKB-SubCell"/>
</dbReference>
<evidence type="ECO:0000256" key="1">
    <source>
        <dbReference type="ARBA" id="ARBA00004141"/>
    </source>
</evidence>
<feature type="transmembrane region" description="Helical" evidence="6">
    <location>
        <begin position="261"/>
        <end position="279"/>
    </location>
</feature>
<reference evidence="8 9" key="2">
    <citation type="submission" date="2024-03" db="EMBL/GenBank/DDBJ databases">
        <title>Complete genome sequence of the green alga Chloropicon roscoffensis RCC1871.</title>
        <authorList>
            <person name="Lemieux C."/>
            <person name="Pombert J.-F."/>
            <person name="Otis C."/>
            <person name="Turmel M."/>
        </authorList>
    </citation>
    <scope>NUCLEOTIDE SEQUENCE [LARGE SCALE GENOMIC DNA]</scope>
    <source>
        <strain evidence="8 9">RCC1871</strain>
    </source>
</reference>
<feature type="transmembrane region" description="Helical" evidence="6">
    <location>
        <begin position="45"/>
        <end position="68"/>
    </location>
</feature>
<gene>
    <name evidence="7" type="ORF">CROS1456_LOCUS3078</name>
    <name evidence="8" type="ORF">HKI87_12g70880</name>
</gene>
<feature type="transmembrane region" description="Helical" evidence="6">
    <location>
        <begin position="94"/>
        <end position="116"/>
    </location>
</feature>
<feature type="region of interest" description="Disordered" evidence="5">
    <location>
        <begin position="127"/>
        <end position="162"/>
    </location>
</feature>
<evidence type="ECO:0000256" key="2">
    <source>
        <dbReference type="ARBA" id="ARBA00022692"/>
    </source>
</evidence>
<accession>A0A7S3C9H8</accession>
<proteinExistence type="predicted"/>
<name>A0A7S3C9H8_9CHLO</name>
<evidence type="ECO:0000313" key="8">
    <source>
        <dbReference type="EMBL" id="WZN65529.1"/>
    </source>
</evidence>
<dbReference type="PANTHER" id="PTHR11040:SF205">
    <property type="entry name" value="ZINC TRANSPORTER ZUPT"/>
    <property type="match status" value="1"/>
</dbReference>
<dbReference type="AlphaFoldDB" id="A0A7S3C9H8"/>
<keyword evidence="9" id="KW-1185">Reference proteome</keyword>
<comment type="subcellular location">
    <subcellularLocation>
        <location evidence="1">Membrane</location>
        <topology evidence="1">Multi-pass membrane protein</topology>
    </subcellularLocation>
</comment>
<keyword evidence="3 6" id="KW-1133">Transmembrane helix</keyword>
<feature type="transmembrane region" description="Helical" evidence="6">
    <location>
        <begin position="186"/>
        <end position="211"/>
    </location>
</feature>
<evidence type="ECO:0000256" key="3">
    <source>
        <dbReference type="ARBA" id="ARBA00022989"/>
    </source>
</evidence>
<feature type="transmembrane region" description="Helical" evidence="6">
    <location>
        <begin position="231"/>
        <end position="254"/>
    </location>
</feature>
<keyword evidence="2 6" id="KW-0812">Transmembrane</keyword>
<feature type="transmembrane region" description="Helical" evidence="6">
    <location>
        <begin position="15"/>
        <end position="38"/>
    </location>
</feature>
<keyword evidence="4 6" id="KW-0472">Membrane</keyword>
<feature type="transmembrane region" description="Helical" evidence="6">
    <location>
        <begin position="299"/>
        <end position="315"/>
    </location>
</feature>
<sequence>MAESGGSSFEPENNVGLAFGLNVMAGACTGIGAVLVVLKKDIGPVATGGVLTFSAGVMVFVSFVEIYMSKSLDAFKGYFDEKVGLDDELSSSRAFQVSMASFFGGILITMGLDYLVHFLHDLRERKRSGSGRDLSGMDVEAAAEGDAPGGEEGEKPGPEEVSESNLVTAGLITAVAIALHNFPEGLATFMAALVDAKLGAAMAIAIAIHNIPEGMAVALPIFKATGSRWKAVLLGTLSGLTEPLGGLVGYLVVVNTGMSDLAYAILFGVVAGMMVYISMEELFPLALKYDAENKIATKTFYLGMLVIGLSLVFFTI</sequence>
<evidence type="ECO:0000256" key="6">
    <source>
        <dbReference type="SAM" id="Phobius"/>
    </source>
</evidence>
<dbReference type="Proteomes" id="UP001472866">
    <property type="component" value="Chromosome 12"/>
</dbReference>
<evidence type="ECO:0000313" key="9">
    <source>
        <dbReference type="Proteomes" id="UP001472866"/>
    </source>
</evidence>